<evidence type="ECO:0000313" key="1">
    <source>
        <dbReference type="EMBL" id="GFU16675.1"/>
    </source>
</evidence>
<gene>
    <name evidence="1" type="ORF">NPIL_206461</name>
</gene>
<dbReference type="EMBL" id="BMAW01030489">
    <property type="protein sequence ID" value="GFU16675.1"/>
    <property type="molecule type" value="Genomic_DNA"/>
</dbReference>
<evidence type="ECO:0000313" key="2">
    <source>
        <dbReference type="Proteomes" id="UP000887013"/>
    </source>
</evidence>
<protein>
    <submittedName>
        <fullName evidence="1">Uncharacterized protein</fullName>
    </submittedName>
</protein>
<keyword evidence="2" id="KW-1185">Reference proteome</keyword>
<name>A0A8X6QFW5_NEPPI</name>
<sequence length="86" mass="9375">MTPFKHGIVKIVNLQGNGKDSGISCPVAVLVSVRWHGHFSSGKRSIAYVSQRKAGCDCRIPTILTDSGQLSHSHMNRPFALGAEWE</sequence>
<dbReference type="Proteomes" id="UP000887013">
    <property type="component" value="Unassembled WGS sequence"/>
</dbReference>
<reference evidence="1" key="1">
    <citation type="submission" date="2020-08" db="EMBL/GenBank/DDBJ databases">
        <title>Multicomponent nature underlies the extraordinary mechanical properties of spider dragline silk.</title>
        <authorList>
            <person name="Kono N."/>
            <person name="Nakamura H."/>
            <person name="Mori M."/>
            <person name="Yoshida Y."/>
            <person name="Ohtoshi R."/>
            <person name="Malay A.D."/>
            <person name="Moran D.A.P."/>
            <person name="Tomita M."/>
            <person name="Numata K."/>
            <person name="Arakawa K."/>
        </authorList>
    </citation>
    <scope>NUCLEOTIDE SEQUENCE</scope>
</reference>
<accession>A0A8X6QFW5</accession>
<proteinExistence type="predicted"/>
<organism evidence="1 2">
    <name type="scientific">Nephila pilipes</name>
    <name type="common">Giant wood spider</name>
    <name type="synonym">Nephila maculata</name>
    <dbReference type="NCBI Taxonomy" id="299642"/>
    <lineage>
        <taxon>Eukaryota</taxon>
        <taxon>Metazoa</taxon>
        <taxon>Ecdysozoa</taxon>
        <taxon>Arthropoda</taxon>
        <taxon>Chelicerata</taxon>
        <taxon>Arachnida</taxon>
        <taxon>Araneae</taxon>
        <taxon>Araneomorphae</taxon>
        <taxon>Entelegynae</taxon>
        <taxon>Araneoidea</taxon>
        <taxon>Nephilidae</taxon>
        <taxon>Nephila</taxon>
    </lineage>
</organism>
<comment type="caution">
    <text evidence="1">The sequence shown here is derived from an EMBL/GenBank/DDBJ whole genome shotgun (WGS) entry which is preliminary data.</text>
</comment>
<dbReference type="AlphaFoldDB" id="A0A8X6QFW5"/>